<accession>A0A9P5CPZ5</accession>
<organism evidence="2 3">
    <name type="scientific">Cryphonectria parasitica (strain ATCC 38755 / EP155)</name>
    <dbReference type="NCBI Taxonomy" id="660469"/>
    <lineage>
        <taxon>Eukaryota</taxon>
        <taxon>Fungi</taxon>
        <taxon>Dikarya</taxon>
        <taxon>Ascomycota</taxon>
        <taxon>Pezizomycotina</taxon>
        <taxon>Sordariomycetes</taxon>
        <taxon>Sordariomycetidae</taxon>
        <taxon>Diaporthales</taxon>
        <taxon>Cryphonectriaceae</taxon>
        <taxon>Cryphonectria-Endothia species complex</taxon>
        <taxon>Cryphonectria</taxon>
    </lineage>
</organism>
<dbReference type="GeneID" id="63839672"/>
<feature type="region of interest" description="Disordered" evidence="1">
    <location>
        <begin position="87"/>
        <end position="313"/>
    </location>
</feature>
<dbReference type="AlphaFoldDB" id="A0A9P5CPZ5"/>
<keyword evidence="3" id="KW-1185">Reference proteome</keyword>
<feature type="compositionally biased region" description="Basic and acidic residues" evidence="1">
    <location>
        <begin position="101"/>
        <end position="121"/>
    </location>
</feature>
<protein>
    <submittedName>
        <fullName evidence="2">Uncharacterized protein</fullName>
    </submittedName>
</protein>
<feature type="compositionally biased region" description="Polar residues" evidence="1">
    <location>
        <begin position="53"/>
        <end position="70"/>
    </location>
</feature>
<feature type="region of interest" description="Disordered" evidence="1">
    <location>
        <begin position="1"/>
        <end position="74"/>
    </location>
</feature>
<evidence type="ECO:0000256" key="1">
    <source>
        <dbReference type="SAM" id="MobiDB-lite"/>
    </source>
</evidence>
<gene>
    <name evidence="2" type="ORF">M406DRAFT_350360</name>
</gene>
<dbReference type="RefSeq" id="XP_040777960.1">
    <property type="nucleotide sequence ID" value="XM_040922543.1"/>
</dbReference>
<comment type="caution">
    <text evidence="2">The sequence shown here is derived from an EMBL/GenBank/DDBJ whole genome shotgun (WGS) entry which is preliminary data.</text>
</comment>
<reference evidence="2" key="1">
    <citation type="journal article" date="2020" name="Phytopathology">
        <title>Genome sequence of the chestnut blight fungus Cryphonectria parasitica EP155: A fundamental resource for an archetypical invasive plant pathogen.</title>
        <authorList>
            <person name="Crouch J.A."/>
            <person name="Dawe A."/>
            <person name="Aerts A."/>
            <person name="Barry K."/>
            <person name="Churchill A.C.L."/>
            <person name="Grimwood J."/>
            <person name="Hillman B."/>
            <person name="Milgroom M.G."/>
            <person name="Pangilinan J."/>
            <person name="Smith M."/>
            <person name="Salamov A."/>
            <person name="Schmutz J."/>
            <person name="Yadav J."/>
            <person name="Grigoriev I.V."/>
            <person name="Nuss D."/>
        </authorList>
    </citation>
    <scope>NUCLEOTIDE SEQUENCE</scope>
    <source>
        <strain evidence="2">EP155</strain>
    </source>
</reference>
<sequence>MPPKRGRGGARGGARGASRARGTPGPSTVDDTREATPVVDPTMRSRRTPAPSRFSSSYGSPVVLNSSRNLSGGSARSAIGAALETIKTANEEDLQQSDSDATGRSDDHDDNSARGSDDDTRAMPPPPLPIQRGLRGRRAGSVQPVSLFDGGSSPQTRFGSEPPYSDAMSQRSFVEESQIYSGADFATPRRPRATGPDRSRQSPATRSSARLAAKNSAARSDASVTPSPPRPGANTHARVPPPMSDSIDENDEEDPLLNPTPRGLPARKGSVDAASPDLSDRMRRARAARGPRLLSESDRGDSSEDSDVGPITF</sequence>
<proteinExistence type="predicted"/>
<feature type="compositionally biased region" description="Acidic residues" evidence="1">
    <location>
        <begin position="246"/>
        <end position="255"/>
    </location>
</feature>
<dbReference type="EMBL" id="MU032346">
    <property type="protein sequence ID" value="KAF3766999.1"/>
    <property type="molecule type" value="Genomic_DNA"/>
</dbReference>
<dbReference type="Proteomes" id="UP000803844">
    <property type="component" value="Unassembled WGS sequence"/>
</dbReference>
<evidence type="ECO:0000313" key="2">
    <source>
        <dbReference type="EMBL" id="KAF3766999.1"/>
    </source>
</evidence>
<evidence type="ECO:0000313" key="3">
    <source>
        <dbReference type="Proteomes" id="UP000803844"/>
    </source>
</evidence>
<name>A0A9P5CPZ5_CRYP1</name>